<sequence length="195" mass="21815">MQYLAPLDIRFSQDSIKSSFQDGRSIMQAIIDIRKGRMEATDFPTISVTLKNGNYYTCDNRRLYVFRVLQCEGILNRVPVYTTTYINPCKFTTYNQGVSIRVRQGPTLPHSQISTNAIPINRYPTPLLNASRDSTSSSVRPIGSASRPRLQSSVNFPFRYPTPLPNASRASTSSSVRPISSASPPRPQSSVNFPF</sequence>
<reference evidence="2" key="4">
    <citation type="submission" date="2025-09" db="UniProtKB">
        <authorList>
            <consortium name="Ensembl"/>
        </authorList>
    </citation>
    <scope>IDENTIFICATION</scope>
</reference>
<reference evidence="2" key="3">
    <citation type="submission" date="2025-08" db="UniProtKB">
        <authorList>
            <consortium name="Ensembl"/>
        </authorList>
    </citation>
    <scope>IDENTIFICATION</scope>
</reference>
<organism evidence="2 3">
    <name type="scientific">Ciona intestinalis</name>
    <name type="common">Transparent sea squirt</name>
    <name type="synonym">Ascidia intestinalis</name>
    <dbReference type="NCBI Taxonomy" id="7719"/>
    <lineage>
        <taxon>Eukaryota</taxon>
        <taxon>Metazoa</taxon>
        <taxon>Chordata</taxon>
        <taxon>Tunicata</taxon>
        <taxon>Ascidiacea</taxon>
        <taxon>Phlebobranchia</taxon>
        <taxon>Cionidae</taxon>
        <taxon>Ciona</taxon>
    </lineage>
</organism>
<feature type="region of interest" description="Disordered" evidence="1">
    <location>
        <begin position="129"/>
        <end position="195"/>
    </location>
</feature>
<reference evidence="3" key="1">
    <citation type="journal article" date="2002" name="Science">
        <title>The draft genome of Ciona intestinalis: insights into chordate and vertebrate origins.</title>
        <authorList>
            <person name="Dehal P."/>
            <person name="Satou Y."/>
            <person name="Campbell R.K."/>
            <person name="Chapman J."/>
            <person name="Degnan B."/>
            <person name="De Tomaso A."/>
            <person name="Davidson B."/>
            <person name="Di Gregorio A."/>
            <person name="Gelpke M."/>
            <person name="Goodstein D.M."/>
            <person name="Harafuji N."/>
            <person name="Hastings K.E."/>
            <person name="Ho I."/>
            <person name="Hotta K."/>
            <person name="Huang W."/>
            <person name="Kawashima T."/>
            <person name="Lemaire P."/>
            <person name="Martinez D."/>
            <person name="Meinertzhagen I.A."/>
            <person name="Necula S."/>
            <person name="Nonaka M."/>
            <person name="Putnam N."/>
            <person name="Rash S."/>
            <person name="Saiga H."/>
            <person name="Satake M."/>
            <person name="Terry A."/>
            <person name="Yamada L."/>
            <person name="Wang H.G."/>
            <person name="Awazu S."/>
            <person name="Azumi K."/>
            <person name="Boore J."/>
            <person name="Branno M."/>
            <person name="Chin-Bow S."/>
            <person name="DeSantis R."/>
            <person name="Doyle S."/>
            <person name="Francino P."/>
            <person name="Keys D.N."/>
            <person name="Haga S."/>
            <person name="Hayashi H."/>
            <person name="Hino K."/>
            <person name="Imai K.S."/>
            <person name="Inaba K."/>
            <person name="Kano S."/>
            <person name="Kobayashi K."/>
            <person name="Kobayashi M."/>
            <person name="Lee B.I."/>
            <person name="Makabe K.W."/>
            <person name="Manohar C."/>
            <person name="Matassi G."/>
            <person name="Medina M."/>
            <person name="Mochizuki Y."/>
            <person name="Mount S."/>
            <person name="Morishita T."/>
            <person name="Miura S."/>
            <person name="Nakayama A."/>
            <person name="Nishizaka S."/>
            <person name="Nomoto H."/>
            <person name="Ohta F."/>
            <person name="Oishi K."/>
            <person name="Rigoutsos I."/>
            <person name="Sano M."/>
            <person name="Sasaki A."/>
            <person name="Sasakura Y."/>
            <person name="Shoguchi E."/>
            <person name="Shin-i T."/>
            <person name="Spagnuolo A."/>
            <person name="Stainier D."/>
            <person name="Suzuki M.M."/>
            <person name="Tassy O."/>
            <person name="Takatori N."/>
            <person name="Tokuoka M."/>
            <person name="Yagi K."/>
            <person name="Yoshizaki F."/>
            <person name="Wada S."/>
            <person name="Zhang C."/>
            <person name="Hyatt P.D."/>
            <person name="Larimer F."/>
            <person name="Detter C."/>
            <person name="Doggett N."/>
            <person name="Glavina T."/>
            <person name="Hawkins T."/>
            <person name="Richardson P."/>
            <person name="Lucas S."/>
            <person name="Kohara Y."/>
            <person name="Levine M."/>
            <person name="Satoh N."/>
            <person name="Rokhsar D.S."/>
        </authorList>
    </citation>
    <scope>NUCLEOTIDE SEQUENCE [LARGE SCALE GENOMIC DNA]</scope>
</reference>
<dbReference type="HOGENOM" id="CLU_1399159_0_0_1"/>
<dbReference type="OMA" id="HEHERYS"/>
<protein>
    <submittedName>
        <fullName evidence="2">Uncharacterized protein</fullName>
    </submittedName>
</protein>
<proteinExistence type="predicted"/>
<dbReference type="PANTHER" id="PTHR35378:SF1">
    <property type="entry name" value="C2H2-TYPE DOMAIN-CONTAINING PROTEIN"/>
    <property type="match status" value="1"/>
</dbReference>
<evidence type="ECO:0000313" key="2">
    <source>
        <dbReference type="Ensembl" id="ENSCINP00000006753.3"/>
    </source>
</evidence>
<name>F6WN06_CIOIN</name>
<keyword evidence="3" id="KW-1185">Reference proteome</keyword>
<dbReference type="AlphaFoldDB" id="F6WN06"/>
<evidence type="ECO:0000256" key="1">
    <source>
        <dbReference type="SAM" id="MobiDB-lite"/>
    </source>
</evidence>
<dbReference type="GeneTree" id="ENSGT00690000102701"/>
<dbReference type="PANTHER" id="PTHR35378">
    <property type="entry name" value="UNNAMED PRODUCT"/>
    <property type="match status" value="1"/>
</dbReference>
<evidence type="ECO:0000313" key="3">
    <source>
        <dbReference type="Proteomes" id="UP000008144"/>
    </source>
</evidence>
<accession>F6WN06</accession>
<dbReference type="InParanoid" id="F6WN06"/>
<feature type="compositionally biased region" description="Low complexity" evidence="1">
    <location>
        <begin position="165"/>
        <end position="183"/>
    </location>
</feature>
<reference evidence="2" key="2">
    <citation type="journal article" date="2008" name="Genome Biol.">
        <title>Improved genome assembly and evidence-based global gene model set for the chordate Ciona intestinalis: new insight into intron and operon populations.</title>
        <authorList>
            <person name="Satou Y."/>
            <person name="Mineta K."/>
            <person name="Ogasawara M."/>
            <person name="Sasakura Y."/>
            <person name="Shoguchi E."/>
            <person name="Ueno K."/>
            <person name="Yamada L."/>
            <person name="Matsumoto J."/>
            <person name="Wasserscheid J."/>
            <person name="Dewar K."/>
            <person name="Wiley G.B."/>
            <person name="Macmil S.L."/>
            <person name="Roe B.A."/>
            <person name="Zeller R.W."/>
            <person name="Hastings K.E."/>
            <person name="Lemaire P."/>
            <person name="Lindquist E."/>
            <person name="Endo T."/>
            <person name="Hotta K."/>
            <person name="Inaba K."/>
        </authorList>
    </citation>
    <scope>NUCLEOTIDE SEQUENCE [LARGE SCALE GENOMIC DNA]</scope>
    <source>
        <strain evidence="2">wild type</strain>
    </source>
</reference>
<dbReference type="Proteomes" id="UP000008144">
    <property type="component" value="Chromosome 9"/>
</dbReference>
<dbReference type="STRING" id="7719.ENSCINP00000006753"/>
<dbReference type="EMBL" id="EAAA01002869">
    <property type="status" value="NOT_ANNOTATED_CDS"/>
    <property type="molecule type" value="Genomic_DNA"/>
</dbReference>
<dbReference type="Ensembl" id="ENSCINT00000006753.3">
    <property type="protein sequence ID" value="ENSCINP00000006753.3"/>
    <property type="gene ID" value="ENSCING00000003290.3"/>
</dbReference>